<gene>
    <name evidence="1" type="ORF">S01H1_46484</name>
</gene>
<accession>X0W6L2</accession>
<proteinExistence type="predicted"/>
<protein>
    <submittedName>
        <fullName evidence="1">Uncharacterized protein</fullName>
    </submittedName>
</protein>
<dbReference type="EMBL" id="BARS01029767">
    <property type="protein sequence ID" value="GAG08316.1"/>
    <property type="molecule type" value="Genomic_DNA"/>
</dbReference>
<reference evidence="1" key="1">
    <citation type="journal article" date="2014" name="Front. Microbiol.">
        <title>High frequency of phylogenetically diverse reductive dehalogenase-homologous genes in deep subseafloor sedimentary metagenomes.</title>
        <authorList>
            <person name="Kawai M."/>
            <person name="Futagami T."/>
            <person name="Toyoda A."/>
            <person name="Takaki Y."/>
            <person name="Nishi S."/>
            <person name="Hori S."/>
            <person name="Arai W."/>
            <person name="Tsubouchi T."/>
            <person name="Morono Y."/>
            <person name="Uchiyama I."/>
            <person name="Ito T."/>
            <person name="Fujiyama A."/>
            <person name="Inagaki F."/>
            <person name="Takami H."/>
        </authorList>
    </citation>
    <scope>NUCLEOTIDE SEQUENCE</scope>
    <source>
        <strain evidence="1">Expedition CK06-06</strain>
    </source>
</reference>
<dbReference type="AlphaFoldDB" id="X0W6L2"/>
<sequence>MKVEITDVYYIKGADDLERVKVSYLIMLGEVRIVGQLFVDPYPTDTMEARIVPAIKEDLSTKTEVIEAVQAAAAAFVGQDVDVETLLDKEP</sequence>
<evidence type="ECO:0000313" key="1">
    <source>
        <dbReference type="EMBL" id="GAG08316.1"/>
    </source>
</evidence>
<name>X0W6L2_9ZZZZ</name>
<organism evidence="1">
    <name type="scientific">marine sediment metagenome</name>
    <dbReference type="NCBI Taxonomy" id="412755"/>
    <lineage>
        <taxon>unclassified sequences</taxon>
        <taxon>metagenomes</taxon>
        <taxon>ecological metagenomes</taxon>
    </lineage>
</organism>
<comment type="caution">
    <text evidence="1">The sequence shown here is derived from an EMBL/GenBank/DDBJ whole genome shotgun (WGS) entry which is preliminary data.</text>
</comment>